<dbReference type="Proteomes" id="UP001549204">
    <property type="component" value="Unassembled WGS sequence"/>
</dbReference>
<accession>A0ABV2GJR3</accession>
<name>A0ABV2GJR3_9HYPH</name>
<sequence length="196" mass="21561">MGTAIGIAIVPTSENEMMLKVLCAEVRFRLFECGQFLLTLIGAGVLASAAFADAVEPTALAVADFEFRDTSGEVRDQTAEHEARLKAFGVALQDGLSDNRKIDLVALPCQTGHCTIRDPGLVDLSKQARTASARYLLIGQMHKMSTLVGWVKFAVLDLNDNKPVCDRYLTYRGDTDEAWRRAAEFTARDVEKYCIP</sequence>
<dbReference type="Pfam" id="PF11684">
    <property type="entry name" value="DUF3280"/>
    <property type="match status" value="1"/>
</dbReference>
<proteinExistence type="predicted"/>
<evidence type="ECO:0000313" key="1">
    <source>
        <dbReference type="EMBL" id="MET3578432.1"/>
    </source>
</evidence>
<evidence type="ECO:0008006" key="3">
    <source>
        <dbReference type="Google" id="ProtNLM"/>
    </source>
</evidence>
<gene>
    <name evidence="1" type="ORF">ABID19_001449</name>
</gene>
<dbReference type="InterPro" id="IPR021698">
    <property type="entry name" value="DUF3280"/>
</dbReference>
<evidence type="ECO:0000313" key="2">
    <source>
        <dbReference type="Proteomes" id="UP001549204"/>
    </source>
</evidence>
<dbReference type="EMBL" id="JBEPMC010000002">
    <property type="protein sequence ID" value="MET3578432.1"/>
    <property type="molecule type" value="Genomic_DNA"/>
</dbReference>
<reference evidence="1 2" key="1">
    <citation type="submission" date="2024-06" db="EMBL/GenBank/DDBJ databases">
        <title>Genomic Encyclopedia of Type Strains, Phase IV (KMG-IV): sequencing the most valuable type-strain genomes for metagenomic binning, comparative biology and taxonomic classification.</title>
        <authorList>
            <person name="Goeker M."/>
        </authorList>
    </citation>
    <scope>NUCLEOTIDE SEQUENCE [LARGE SCALE GENOMIC DNA]</scope>
    <source>
        <strain evidence="1 2">DSM 100022</strain>
    </source>
</reference>
<comment type="caution">
    <text evidence="1">The sequence shown here is derived from an EMBL/GenBank/DDBJ whole genome shotgun (WGS) entry which is preliminary data.</text>
</comment>
<organism evidence="1 2">
    <name type="scientific">Mesorhizobium robiniae</name>
    <dbReference type="NCBI Taxonomy" id="559315"/>
    <lineage>
        <taxon>Bacteria</taxon>
        <taxon>Pseudomonadati</taxon>
        <taxon>Pseudomonadota</taxon>
        <taxon>Alphaproteobacteria</taxon>
        <taxon>Hyphomicrobiales</taxon>
        <taxon>Phyllobacteriaceae</taxon>
        <taxon>Mesorhizobium</taxon>
    </lineage>
</organism>
<keyword evidence="2" id="KW-1185">Reference proteome</keyword>
<dbReference type="RefSeq" id="WP_354489154.1">
    <property type="nucleotide sequence ID" value="NZ_JBEPMC010000002.1"/>
</dbReference>
<protein>
    <recommendedName>
        <fullName evidence="3">DUF2380 domain-containing protein</fullName>
    </recommendedName>
</protein>